<evidence type="ECO:0000259" key="1">
    <source>
        <dbReference type="Pfam" id="PF06938"/>
    </source>
</evidence>
<gene>
    <name evidence="3" type="ORF">MGWOODY_XGa1577</name>
</gene>
<dbReference type="InterPro" id="IPR048341">
    <property type="entry name" value="DUF1285_N"/>
</dbReference>
<dbReference type="Pfam" id="PF06938">
    <property type="entry name" value="DUF1285_N"/>
    <property type="match status" value="1"/>
</dbReference>
<proteinExistence type="predicted"/>
<dbReference type="AlphaFoldDB" id="A0A160TWH5"/>
<organism evidence="3">
    <name type="scientific">hydrothermal vent metagenome</name>
    <dbReference type="NCBI Taxonomy" id="652676"/>
    <lineage>
        <taxon>unclassified sequences</taxon>
        <taxon>metagenomes</taxon>
        <taxon>ecological metagenomes</taxon>
    </lineage>
</organism>
<dbReference type="Gene3D" id="3.10.540.10">
    <property type="entry name" value="duf1285 like domain"/>
    <property type="match status" value="1"/>
</dbReference>
<evidence type="ECO:0000313" key="3">
    <source>
        <dbReference type="EMBL" id="CUS55353.1"/>
    </source>
</evidence>
<dbReference type="PIRSF" id="PIRSF029557">
    <property type="entry name" value="UCP029557"/>
    <property type="match status" value="1"/>
</dbReference>
<dbReference type="InterPro" id="IPR023361">
    <property type="entry name" value="DUF1285_beta_roll_sf"/>
</dbReference>
<dbReference type="Pfam" id="PF21028">
    <property type="entry name" value="DUF1285_C"/>
    <property type="match status" value="1"/>
</dbReference>
<dbReference type="EMBL" id="CZRL01000135">
    <property type="protein sequence ID" value="CUS55353.1"/>
    <property type="molecule type" value="Genomic_DNA"/>
</dbReference>
<name>A0A160TWH5_9ZZZZ</name>
<feature type="domain" description="DUF1285" evidence="2">
    <location>
        <begin position="89"/>
        <end position="183"/>
    </location>
</feature>
<dbReference type="InterPro" id="IPR048342">
    <property type="entry name" value="DUF1285_C"/>
</dbReference>
<dbReference type="Gene3D" id="2.30.270.10">
    <property type="entry name" value="duf1285 protein"/>
    <property type="match status" value="1"/>
</dbReference>
<protein>
    <submittedName>
        <fullName evidence="3">FIG003620: Proteophosphoglycan</fullName>
    </submittedName>
</protein>
<sequence length="187" mass="21216">MVDESADRSLQSLADKLDQGTRPVHDWHPSHVANIDLRISRDGTWYYQGSPIHRVRLVKLFASVMRRDADDYYLVTPVEKLKIQVDDAPFVAVEIEREGEGESQRLLFRTNVDDVVEASSQYPIRVVIDPLTGEPSPYILVRDRLEALISRPVFYQMADLALMESDASSTEFGVWSCGHFFTLGDAT</sequence>
<evidence type="ECO:0000259" key="2">
    <source>
        <dbReference type="Pfam" id="PF21028"/>
    </source>
</evidence>
<accession>A0A160TWH5</accession>
<reference evidence="3" key="1">
    <citation type="submission" date="2015-10" db="EMBL/GenBank/DDBJ databases">
        <authorList>
            <person name="Gilbert D.G."/>
        </authorList>
    </citation>
    <scope>NUCLEOTIDE SEQUENCE</scope>
</reference>
<dbReference type="InterPro" id="IPR010707">
    <property type="entry name" value="DUF1285"/>
</dbReference>
<feature type="domain" description="DUF1285" evidence="1">
    <location>
        <begin position="23"/>
        <end position="88"/>
    </location>
</feature>